<dbReference type="Proteomes" id="UP000199250">
    <property type="component" value="Unassembled WGS sequence"/>
</dbReference>
<dbReference type="SUPFAM" id="SSF47090">
    <property type="entry name" value="PGBD-like"/>
    <property type="match status" value="1"/>
</dbReference>
<sequence length="274" mass="28945">MDGIAHPYDLAEAFMYSLLRYGDRLPSVVAVQILLNRKMRQGAYLVVDGIYGAKTREAVHGFQLEKGYLIADGVVGQSTWRALSEGENLQVIDSVDLTQSKDMGYEDAAIRGAGGVPVVNFGMCNGIQEAMRQIQAQAGAGNVVLLRFHGHGSPGSMGVTVGTGSEISSEFGVTFLDSLARFVAPLAGIFAPFGSAELHGCRVGAGRDGQRLVSALASAWGVPVTAGVRRQLGGGLTTFRFEGPTFTGFPRGGDLKGWARSLPVPEVHGMSVSR</sequence>
<dbReference type="RefSeq" id="WP_090734844.1">
    <property type="nucleotide sequence ID" value="NZ_FNYQ01000102.1"/>
</dbReference>
<accession>A0A1H6YV38</accession>
<protein>
    <submittedName>
        <fullName evidence="2">Putative peptidoglycan binding domain-containing protein</fullName>
    </submittedName>
</protein>
<evidence type="ECO:0000259" key="1">
    <source>
        <dbReference type="Pfam" id="PF01471"/>
    </source>
</evidence>
<gene>
    <name evidence="2" type="ORF">SAMN04244572_03993</name>
</gene>
<reference evidence="2 3" key="1">
    <citation type="submission" date="2016-10" db="EMBL/GenBank/DDBJ databases">
        <authorList>
            <person name="de Groot N.N."/>
        </authorList>
    </citation>
    <scope>NUCLEOTIDE SEQUENCE [LARGE SCALE GENOMIC DNA]</scope>
    <source>
        <strain evidence="2 3">DSM 373</strain>
    </source>
</reference>
<dbReference type="Pfam" id="PF01471">
    <property type="entry name" value="PG_binding_1"/>
    <property type="match status" value="1"/>
</dbReference>
<dbReference type="OrthoDB" id="9798982at2"/>
<evidence type="ECO:0000313" key="2">
    <source>
        <dbReference type="EMBL" id="SEJ44196.1"/>
    </source>
</evidence>
<feature type="domain" description="Peptidoglycan binding-like" evidence="1">
    <location>
        <begin position="26"/>
        <end position="83"/>
    </location>
</feature>
<dbReference type="EMBL" id="FNYQ01000102">
    <property type="protein sequence ID" value="SEJ44196.1"/>
    <property type="molecule type" value="Genomic_DNA"/>
</dbReference>
<dbReference type="InterPro" id="IPR036365">
    <property type="entry name" value="PGBD-like_sf"/>
</dbReference>
<organism evidence="2 3">
    <name type="scientific">Azotobacter beijerinckii</name>
    <dbReference type="NCBI Taxonomy" id="170623"/>
    <lineage>
        <taxon>Bacteria</taxon>
        <taxon>Pseudomonadati</taxon>
        <taxon>Pseudomonadota</taxon>
        <taxon>Gammaproteobacteria</taxon>
        <taxon>Pseudomonadales</taxon>
        <taxon>Pseudomonadaceae</taxon>
        <taxon>Azotobacter</taxon>
    </lineage>
</organism>
<proteinExistence type="predicted"/>
<evidence type="ECO:0000313" key="3">
    <source>
        <dbReference type="Proteomes" id="UP000199250"/>
    </source>
</evidence>
<dbReference type="InterPro" id="IPR002477">
    <property type="entry name" value="Peptidoglycan-bd-like"/>
</dbReference>
<dbReference type="Gene3D" id="1.10.101.10">
    <property type="entry name" value="PGBD-like superfamily/PGBD"/>
    <property type="match status" value="1"/>
</dbReference>
<dbReference type="AlphaFoldDB" id="A0A1H6YV38"/>
<name>A0A1H6YV38_9GAMM</name>
<dbReference type="InterPro" id="IPR036366">
    <property type="entry name" value="PGBDSf"/>
</dbReference>